<evidence type="ECO:0000313" key="3">
    <source>
        <dbReference type="EMBL" id="KAK7204024.1"/>
    </source>
</evidence>
<proteinExistence type="predicted"/>
<dbReference type="RefSeq" id="XP_064767057.1">
    <property type="nucleotide sequence ID" value="XM_064910103.1"/>
</dbReference>
<feature type="region of interest" description="Disordered" evidence="1">
    <location>
        <begin position="145"/>
        <end position="176"/>
    </location>
</feature>
<dbReference type="EMBL" id="JBBJBU010000009">
    <property type="protein sequence ID" value="KAK7204024.1"/>
    <property type="molecule type" value="Genomic_DNA"/>
</dbReference>
<feature type="compositionally biased region" description="Low complexity" evidence="1">
    <location>
        <begin position="145"/>
        <end position="154"/>
    </location>
</feature>
<accession>A0ABR1F2F2</accession>
<protein>
    <submittedName>
        <fullName evidence="3">Uncharacterized protein</fullName>
    </submittedName>
</protein>
<keyword evidence="2" id="KW-1133">Transmembrane helix</keyword>
<feature type="compositionally biased region" description="Polar residues" evidence="1">
    <location>
        <begin position="162"/>
        <end position="176"/>
    </location>
</feature>
<comment type="caution">
    <text evidence="3">The sequence shown here is derived from an EMBL/GenBank/DDBJ whole genome shotgun (WGS) entry which is preliminary data.</text>
</comment>
<reference evidence="3 4" key="1">
    <citation type="submission" date="2024-03" db="EMBL/GenBank/DDBJ databases">
        <title>Genome-scale model development and genomic sequencing of the oleaginous clade Lipomyces.</title>
        <authorList>
            <consortium name="Lawrence Berkeley National Laboratory"/>
            <person name="Czajka J.J."/>
            <person name="Han Y."/>
            <person name="Kim J."/>
            <person name="Mondo S.J."/>
            <person name="Hofstad B.A."/>
            <person name="Robles A."/>
            <person name="Haridas S."/>
            <person name="Riley R."/>
            <person name="LaButti K."/>
            <person name="Pangilinan J."/>
            <person name="Andreopoulos W."/>
            <person name="Lipzen A."/>
            <person name="Yan J."/>
            <person name="Wang M."/>
            <person name="Ng V."/>
            <person name="Grigoriev I.V."/>
            <person name="Spatafora J.W."/>
            <person name="Magnuson J.K."/>
            <person name="Baker S.E."/>
            <person name="Pomraning K.R."/>
        </authorList>
    </citation>
    <scope>NUCLEOTIDE SEQUENCE [LARGE SCALE GENOMIC DNA]</scope>
    <source>
        <strain evidence="3 4">Phaff 52-87</strain>
    </source>
</reference>
<gene>
    <name evidence="3" type="ORF">BZA70DRAFT_198464</name>
</gene>
<name>A0ABR1F2F2_9ASCO</name>
<organism evidence="3 4">
    <name type="scientific">Myxozyma melibiosi</name>
    <dbReference type="NCBI Taxonomy" id="54550"/>
    <lineage>
        <taxon>Eukaryota</taxon>
        <taxon>Fungi</taxon>
        <taxon>Dikarya</taxon>
        <taxon>Ascomycota</taxon>
        <taxon>Saccharomycotina</taxon>
        <taxon>Lipomycetes</taxon>
        <taxon>Lipomycetales</taxon>
        <taxon>Lipomycetaceae</taxon>
        <taxon>Myxozyma</taxon>
    </lineage>
</organism>
<dbReference type="Proteomes" id="UP001498771">
    <property type="component" value="Unassembled WGS sequence"/>
</dbReference>
<feature type="compositionally biased region" description="Low complexity" evidence="1">
    <location>
        <begin position="1"/>
        <end position="17"/>
    </location>
</feature>
<evidence type="ECO:0000256" key="1">
    <source>
        <dbReference type="SAM" id="MobiDB-lite"/>
    </source>
</evidence>
<dbReference type="GeneID" id="90035615"/>
<sequence>MHMQSSSSPNIPSTSPNEHPLAGYQQPAQVTSLNIAPGCMTFAYLLFPFVVRAKRKELRISSIVQRWSMNTACKREGPAEPTHSSRCRSSRGVLSTWSMAETASDGLVCCQLYSTELTASTIVLSVVWPATLTLLLPTTTPSTLPHLPTSSHLHPPQHPRKTPTSANHQTGNEQQSLQILRLQKKIRLSQSGNHSTRSQL</sequence>
<feature type="transmembrane region" description="Helical" evidence="2">
    <location>
        <begin position="33"/>
        <end position="51"/>
    </location>
</feature>
<keyword evidence="2" id="KW-0812">Transmembrane</keyword>
<evidence type="ECO:0000256" key="2">
    <source>
        <dbReference type="SAM" id="Phobius"/>
    </source>
</evidence>
<feature type="region of interest" description="Disordered" evidence="1">
    <location>
        <begin position="1"/>
        <end position="22"/>
    </location>
</feature>
<evidence type="ECO:0000313" key="4">
    <source>
        <dbReference type="Proteomes" id="UP001498771"/>
    </source>
</evidence>
<keyword evidence="4" id="KW-1185">Reference proteome</keyword>
<keyword evidence="2" id="KW-0472">Membrane</keyword>